<dbReference type="PROSITE" id="PS52035">
    <property type="entry name" value="PEPTIDASE_M14"/>
    <property type="match status" value="1"/>
</dbReference>
<dbReference type="SUPFAM" id="SSF53187">
    <property type="entry name" value="Zn-dependent exopeptidases"/>
    <property type="match status" value="1"/>
</dbReference>
<evidence type="ECO:0000256" key="7">
    <source>
        <dbReference type="ARBA" id="ARBA00022801"/>
    </source>
</evidence>
<accession>A0A9P0L566</accession>
<dbReference type="PANTHER" id="PTHR11705">
    <property type="entry name" value="PROTEASE FAMILY M14 CARBOXYPEPTIDASE A,B"/>
    <property type="match status" value="1"/>
</dbReference>
<dbReference type="EMBL" id="CAKOFQ010007027">
    <property type="protein sequence ID" value="CAH1987787.1"/>
    <property type="molecule type" value="Genomic_DNA"/>
</dbReference>
<dbReference type="GO" id="GO:0008270">
    <property type="term" value="F:zinc ion binding"/>
    <property type="evidence" value="ECO:0007669"/>
    <property type="project" value="InterPro"/>
</dbReference>
<comment type="similarity">
    <text evidence="2 11">Belongs to the peptidase M14 family.</text>
</comment>
<keyword evidence="6" id="KW-0732">Signal</keyword>
<name>A0A9P0L566_ACAOB</name>
<evidence type="ECO:0000256" key="1">
    <source>
        <dbReference type="ARBA" id="ARBA00001947"/>
    </source>
</evidence>
<evidence type="ECO:0000256" key="8">
    <source>
        <dbReference type="ARBA" id="ARBA00022833"/>
    </source>
</evidence>
<evidence type="ECO:0000313" key="14">
    <source>
        <dbReference type="Proteomes" id="UP001152888"/>
    </source>
</evidence>
<evidence type="ECO:0000313" key="13">
    <source>
        <dbReference type="EMBL" id="CAH1987787.1"/>
    </source>
</evidence>
<dbReference type="Proteomes" id="UP001152888">
    <property type="component" value="Unassembled WGS sequence"/>
</dbReference>
<dbReference type="SUPFAM" id="SSF54897">
    <property type="entry name" value="Protease propeptides/inhibitors"/>
    <property type="match status" value="1"/>
</dbReference>
<keyword evidence="5" id="KW-0479">Metal-binding</keyword>
<gene>
    <name evidence="13" type="ORF">ACAOBT_LOCUS18058</name>
</gene>
<feature type="domain" description="Peptidase M14" evidence="12">
    <location>
        <begin position="113"/>
        <end position="402"/>
    </location>
</feature>
<reference evidence="13" key="1">
    <citation type="submission" date="2022-03" db="EMBL/GenBank/DDBJ databases">
        <authorList>
            <person name="Sayadi A."/>
        </authorList>
    </citation>
    <scope>NUCLEOTIDE SEQUENCE</scope>
</reference>
<evidence type="ECO:0000256" key="10">
    <source>
        <dbReference type="ARBA" id="ARBA00023157"/>
    </source>
</evidence>
<dbReference type="PRINTS" id="PR00765">
    <property type="entry name" value="CRBOXYPTASEA"/>
</dbReference>
<evidence type="ECO:0000256" key="9">
    <source>
        <dbReference type="ARBA" id="ARBA00023049"/>
    </source>
</evidence>
<comment type="cofactor">
    <cofactor evidence="1">
        <name>Zn(2+)</name>
        <dbReference type="ChEBI" id="CHEBI:29105"/>
    </cofactor>
</comment>
<dbReference type="Pfam" id="PF02244">
    <property type="entry name" value="Propep_M14"/>
    <property type="match status" value="1"/>
</dbReference>
<protein>
    <recommendedName>
        <fullName evidence="12">Peptidase M14 domain-containing protein</fullName>
    </recommendedName>
</protein>
<organism evidence="13 14">
    <name type="scientific">Acanthoscelides obtectus</name>
    <name type="common">Bean weevil</name>
    <name type="synonym">Bruchus obtectus</name>
    <dbReference type="NCBI Taxonomy" id="200917"/>
    <lineage>
        <taxon>Eukaryota</taxon>
        <taxon>Metazoa</taxon>
        <taxon>Ecdysozoa</taxon>
        <taxon>Arthropoda</taxon>
        <taxon>Hexapoda</taxon>
        <taxon>Insecta</taxon>
        <taxon>Pterygota</taxon>
        <taxon>Neoptera</taxon>
        <taxon>Endopterygota</taxon>
        <taxon>Coleoptera</taxon>
        <taxon>Polyphaga</taxon>
        <taxon>Cucujiformia</taxon>
        <taxon>Chrysomeloidea</taxon>
        <taxon>Chrysomelidae</taxon>
        <taxon>Bruchinae</taxon>
        <taxon>Bruchini</taxon>
        <taxon>Acanthoscelides</taxon>
    </lineage>
</organism>
<keyword evidence="7" id="KW-0378">Hydrolase</keyword>
<dbReference type="AlphaFoldDB" id="A0A9P0L566"/>
<evidence type="ECO:0000256" key="2">
    <source>
        <dbReference type="ARBA" id="ARBA00005988"/>
    </source>
</evidence>
<keyword evidence="14" id="KW-1185">Reference proteome</keyword>
<evidence type="ECO:0000256" key="5">
    <source>
        <dbReference type="ARBA" id="ARBA00022723"/>
    </source>
</evidence>
<evidence type="ECO:0000256" key="3">
    <source>
        <dbReference type="ARBA" id="ARBA00022645"/>
    </source>
</evidence>
<proteinExistence type="inferred from homology"/>
<dbReference type="InterPro" id="IPR003146">
    <property type="entry name" value="M14A_act_pep"/>
</dbReference>
<keyword evidence="4" id="KW-0645">Protease</keyword>
<keyword evidence="10" id="KW-1015">Disulfide bond</keyword>
<feature type="active site" description="Proton donor/acceptor" evidence="11">
    <location>
        <position position="371"/>
    </location>
</feature>
<dbReference type="InterPro" id="IPR057246">
    <property type="entry name" value="CARBOXYPEPT_ZN_1"/>
</dbReference>
<dbReference type="GO" id="GO:0006508">
    <property type="term" value="P:proteolysis"/>
    <property type="evidence" value="ECO:0007669"/>
    <property type="project" value="UniProtKB-KW"/>
</dbReference>
<evidence type="ECO:0000256" key="6">
    <source>
        <dbReference type="ARBA" id="ARBA00022729"/>
    </source>
</evidence>
<keyword evidence="9" id="KW-0482">Metalloprotease</keyword>
<dbReference type="SMART" id="SM00631">
    <property type="entry name" value="Zn_pept"/>
    <property type="match status" value="1"/>
</dbReference>
<dbReference type="GO" id="GO:0005615">
    <property type="term" value="C:extracellular space"/>
    <property type="evidence" value="ECO:0007669"/>
    <property type="project" value="TreeGrafter"/>
</dbReference>
<dbReference type="Gene3D" id="3.30.70.340">
    <property type="entry name" value="Metallocarboxypeptidase-like"/>
    <property type="match status" value="1"/>
</dbReference>
<dbReference type="OrthoDB" id="3626597at2759"/>
<evidence type="ECO:0000256" key="4">
    <source>
        <dbReference type="ARBA" id="ARBA00022670"/>
    </source>
</evidence>
<dbReference type="InterPro" id="IPR036990">
    <property type="entry name" value="M14A-like_propep"/>
</dbReference>
<evidence type="ECO:0000256" key="11">
    <source>
        <dbReference type="PROSITE-ProRule" id="PRU01379"/>
    </source>
</evidence>
<keyword evidence="3" id="KW-0121">Carboxypeptidase</keyword>
<comment type="caution">
    <text evidence="13">The sequence shown here is derived from an EMBL/GenBank/DDBJ whole genome shotgun (WGS) entry which is preliminary data.</text>
</comment>
<dbReference type="Gene3D" id="3.40.630.10">
    <property type="entry name" value="Zn peptidases"/>
    <property type="match status" value="1"/>
</dbReference>
<sequence length="405" mass="46298">MRLLWFLLLGICSAVPKRFDNYAILRITPQSEEALIFLRSFEKYENVEFFTPLTKVDQTAEVLLPPQYQDVFLEQQRGLDHDVDVVVAVKNVQEVIEEGVRPADKAESFDWSYFYPLEDIQSWITGLAEEYSDKVEVSNIKTYENRDLSIVKVSFNPKATKVVFIEAGMHAREWISPAVATYILNEIIHSTDAEIEELRNKFNWYVAPVTNPDGYVYSFEKDRMWRRTRTRLPGSDCIGIDANRNWDFHFNEDGHTSCGQTYPGPYPFSDICTRGLSQFLLNLPEKLQSYISLHSFGAKILIPYGNSTEHLDNYDEVYKIAEGAAKALEGVNGNHFEIGTALEVMKQGKVYGSSVDWVKAEMKVPLSIAYEIKGDFFIAPKETIIPTSEEMLQSVLYAAKEAEKL</sequence>
<dbReference type="PROSITE" id="PS00132">
    <property type="entry name" value="CARBOXYPEPT_ZN_1"/>
    <property type="match status" value="1"/>
</dbReference>
<keyword evidence="8" id="KW-0862">Zinc</keyword>
<dbReference type="PANTHER" id="PTHR11705:SF153">
    <property type="entry name" value="ZINC CARBOXYPEPTIDASE A 1-LIKE PROTEIN"/>
    <property type="match status" value="1"/>
</dbReference>
<evidence type="ECO:0000259" key="12">
    <source>
        <dbReference type="PROSITE" id="PS52035"/>
    </source>
</evidence>
<dbReference type="InterPro" id="IPR000834">
    <property type="entry name" value="Peptidase_M14"/>
</dbReference>
<dbReference type="GO" id="GO:0004181">
    <property type="term" value="F:metallocarboxypeptidase activity"/>
    <property type="evidence" value="ECO:0007669"/>
    <property type="project" value="InterPro"/>
</dbReference>
<dbReference type="FunFam" id="3.40.630.10:FF:000084">
    <property type="entry name" value="Carboxypeptidase B2"/>
    <property type="match status" value="1"/>
</dbReference>
<dbReference type="Pfam" id="PF00246">
    <property type="entry name" value="Peptidase_M14"/>
    <property type="match status" value="1"/>
</dbReference>